<feature type="transmembrane region" description="Helical" evidence="10">
    <location>
        <begin position="478"/>
        <end position="503"/>
    </location>
</feature>
<comment type="function">
    <text evidence="8 10 11">Involved in peptidoglycan biosynthesis. Transports lipid-linked peptidoglycan precursors from the inner to the outer leaflet of the cytoplasmic membrane.</text>
</comment>
<comment type="caution">
    <text evidence="12">The sequence shown here is derived from an EMBL/GenBank/DDBJ whole genome shotgun (WGS) entry which is preliminary data.</text>
</comment>
<feature type="transmembrane region" description="Helical" evidence="10">
    <location>
        <begin position="307"/>
        <end position="325"/>
    </location>
</feature>
<keyword evidence="2 10" id="KW-1003">Cell membrane</keyword>
<evidence type="ECO:0000256" key="6">
    <source>
        <dbReference type="ARBA" id="ARBA00022989"/>
    </source>
</evidence>
<feature type="transmembrane region" description="Helical" evidence="10">
    <location>
        <begin position="226"/>
        <end position="256"/>
    </location>
</feature>
<feature type="transmembrane region" description="Helical" evidence="10">
    <location>
        <begin position="155"/>
        <end position="179"/>
    </location>
</feature>
<comment type="subcellular location">
    <subcellularLocation>
        <location evidence="10">Cell inner membrane</location>
        <topology evidence="10">Multi-pass membrane protein</topology>
    </subcellularLocation>
    <subcellularLocation>
        <location evidence="1">Cell membrane</location>
        <topology evidence="1">Multi-pass membrane protein</topology>
    </subcellularLocation>
</comment>
<evidence type="ECO:0000256" key="1">
    <source>
        <dbReference type="ARBA" id="ARBA00004651"/>
    </source>
</evidence>
<comment type="pathway">
    <text evidence="10">Cell wall biogenesis; peptidoglycan biosynthesis.</text>
</comment>
<evidence type="ECO:0000313" key="13">
    <source>
        <dbReference type="Proteomes" id="UP001203284"/>
    </source>
</evidence>
<dbReference type="PRINTS" id="PR01806">
    <property type="entry name" value="VIRFACTRMVIN"/>
</dbReference>
<evidence type="ECO:0000256" key="7">
    <source>
        <dbReference type="ARBA" id="ARBA00023136"/>
    </source>
</evidence>
<comment type="similarity">
    <text evidence="9 10 11">Belongs to the MurJ/MviN family.</text>
</comment>
<name>A0ABT0DA62_9HYPH</name>
<organism evidence="12 13">
    <name type="scientific">Ancylobacter crimeensis</name>
    <dbReference type="NCBI Taxonomy" id="2579147"/>
    <lineage>
        <taxon>Bacteria</taxon>
        <taxon>Pseudomonadati</taxon>
        <taxon>Pseudomonadota</taxon>
        <taxon>Alphaproteobacteria</taxon>
        <taxon>Hyphomicrobiales</taxon>
        <taxon>Xanthobacteraceae</taxon>
        <taxon>Ancylobacter</taxon>
    </lineage>
</organism>
<accession>A0ABT0DA62</accession>
<dbReference type="RefSeq" id="WP_247028297.1">
    <property type="nucleotide sequence ID" value="NZ_JALKCH010000004.1"/>
</dbReference>
<dbReference type="PANTHER" id="PTHR47019:SF1">
    <property type="entry name" value="LIPID II FLIPPASE MURJ"/>
    <property type="match status" value="1"/>
</dbReference>
<evidence type="ECO:0000256" key="10">
    <source>
        <dbReference type="HAMAP-Rule" id="MF_02078"/>
    </source>
</evidence>
<dbReference type="PIRSF" id="PIRSF002869">
    <property type="entry name" value="MviN"/>
    <property type="match status" value="1"/>
</dbReference>
<keyword evidence="7 10" id="KW-0472">Membrane</keyword>
<feature type="transmembrane region" description="Helical" evidence="10">
    <location>
        <begin position="437"/>
        <end position="458"/>
    </location>
</feature>
<dbReference type="Proteomes" id="UP001203284">
    <property type="component" value="Unassembled WGS sequence"/>
</dbReference>
<sequence>MIRSIFSVGGWTLLSRLSGFIRDIMLAAVLGAGPVAEAFYIAFRLPNHFRAIFAEGAFNAAFVPSYTRVKTQEGEARATRFCGEILTGVVAVQFVLLGLALAGTEWVVRLMAPGLMEDPARFHLTVTLTQITFPYLSLIALVTLVGGVLNANDRFWAAAAASIFLNVAMVGTLSVAGLFPSAGHAAAWGVLISGFLQLGLLLWDAETHGINIRFARPRLDPEMRAFLKALGPAIIGSAGVQLAIFADTVIASFLPAGAIAALFYADRINQLPIGVVGIAAGIVLLPEMSRRIAAGDEDGARHAQARAVELTVTLALPFVAASLAIPEIVMRGLFMRGAFTAEAAAAAGATLAAYTVGLLPFVVMRAFMSPFYARGDTRTPVVATLLAATVNIALKVALMGSLAQVGLALATAVGGWINLALLLLFAHRAGYGVGDSALFRSLPRLALVGVLLAIVLYFTARFGTPLVAGLPRFGEETRLGLCIFIGALAYAGLLLALVGPAHLRSMLRTRPLRKAAGASEV</sequence>
<feature type="transmembrane region" description="Helical" evidence="10">
    <location>
        <begin position="20"/>
        <end position="43"/>
    </location>
</feature>
<keyword evidence="13" id="KW-1185">Reference proteome</keyword>
<dbReference type="PANTHER" id="PTHR47019">
    <property type="entry name" value="LIPID II FLIPPASE MURJ"/>
    <property type="match status" value="1"/>
</dbReference>
<keyword evidence="6 10" id="KW-1133">Transmembrane helix</keyword>
<evidence type="ECO:0000256" key="11">
    <source>
        <dbReference type="PIRNR" id="PIRNR002869"/>
    </source>
</evidence>
<proteinExistence type="inferred from homology"/>
<keyword evidence="5 10" id="KW-0573">Peptidoglycan synthesis</keyword>
<dbReference type="HAMAP" id="MF_02078">
    <property type="entry name" value="MurJ_MviN"/>
    <property type="match status" value="1"/>
</dbReference>
<feature type="transmembrane region" description="Helical" evidence="10">
    <location>
        <begin position="122"/>
        <end position="148"/>
    </location>
</feature>
<keyword evidence="10 11" id="KW-0813">Transport</keyword>
<keyword evidence="10 11" id="KW-0961">Cell wall biogenesis/degradation</keyword>
<evidence type="ECO:0000313" key="12">
    <source>
        <dbReference type="EMBL" id="MCK0196848.1"/>
    </source>
</evidence>
<dbReference type="NCBIfam" id="TIGR01695">
    <property type="entry name" value="murJ_mviN"/>
    <property type="match status" value="1"/>
</dbReference>
<feature type="transmembrane region" description="Helical" evidence="10">
    <location>
        <begin position="345"/>
        <end position="368"/>
    </location>
</feature>
<gene>
    <name evidence="10 12" type="primary">murJ</name>
    <name evidence="12" type="ORF">MWN34_07970</name>
</gene>
<evidence type="ECO:0000256" key="8">
    <source>
        <dbReference type="ARBA" id="ARBA00060041"/>
    </source>
</evidence>
<evidence type="ECO:0000256" key="3">
    <source>
        <dbReference type="ARBA" id="ARBA00022692"/>
    </source>
</evidence>
<dbReference type="InterPro" id="IPR051050">
    <property type="entry name" value="Lipid_II_flippase_MurJ/MviN"/>
</dbReference>
<feature type="transmembrane region" description="Helical" evidence="10">
    <location>
        <begin position="268"/>
        <end position="286"/>
    </location>
</feature>
<feature type="transmembrane region" description="Helical" evidence="10">
    <location>
        <begin position="185"/>
        <end position="205"/>
    </location>
</feature>
<dbReference type="Pfam" id="PF03023">
    <property type="entry name" value="MurJ"/>
    <property type="match status" value="1"/>
</dbReference>
<evidence type="ECO:0000256" key="4">
    <source>
        <dbReference type="ARBA" id="ARBA00022960"/>
    </source>
</evidence>
<dbReference type="EMBL" id="JALKCH010000004">
    <property type="protein sequence ID" value="MCK0196848.1"/>
    <property type="molecule type" value="Genomic_DNA"/>
</dbReference>
<feature type="transmembrane region" description="Helical" evidence="10">
    <location>
        <begin position="380"/>
        <end position="399"/>
    </location>
</feature>
<dbReference type="InterPro" id="IPR004268">
    <property type="entry name" value="MurJ"/>
</dbReference>
<reference evidence="12 13" key="1">
    <citation type="submission" date="2022-04" db="EMBL/GenBank/DDBJ databases">
        <authorList>
            <person name="Grouzdev D.S."/>
            <person name="Pantiukh K.S."/>
            <person name="Krutkina M.S."/>
        </authorList>
    </citation>
    <scope>NUCLEOTIDE SEQUENCE [LARGE SCALE GENOMIC DNA]</scope>
    <source>
        <strain evidence="12 13">6x-1</strain>
    </source>
</reference>
<evidence type="ECO:0000256" key="9">
    <source>
        <dbReference type="ARBA" id="ARBA00061532"/>
    </source>
</evidence>
<evidence type="ECO:0000256" key="2">
    <source>
        <dbReference type="ARBA" id="ARBA00022475"/>
    </source>
</evidence>
<keyword evidence="4 10" id="KW-0133">Cell shape</keyword>
<keyword evidence="3 10" id="KW-0812">Transmembrane</keyword>
<evidence type="ECO:0000256" key="5">
    <source>
        <dbReference type="ARBA" id="ARBA00022984"/>
    </source>
</evidence>
<protein>
    <recommendedName>
        <fullName evidence="10">Probable lipid II flippase MurJ</fullName>
    </recommendedName>
</protein>
<feature type="transmembrane region" description="Helical" evidence="10">
    <location>
        <begin position="405"/>
        <end position="425"/>
    </location>
</feature>
<feature type="transmembrane region" description="Helical" evidence="10">
    <location>
        <begin position="81"/>
        <end position="102"/>
    </location>
</feature>
<dbReference type="CDD" id="cd13123">
    <property type="entry name" value="MATE_MurJ_like"/>
    <property type="match status" value="1"/>
</dbReference>
<keyword evidence="10" id="KW-0997">Cell inner membrane</keyword>